<keyword evidence="7" id="KW-1185">Reference proteome</keyword>
<feature type="transmembrane region" description="Helical" evidence="5">
    <location>
        <begin position="89"/>
        <end position="109"/>
    </location>
</feature>
<dbReference type="GO" id="GO:0012505">
    <property type="term" value="C:endomembrane system"/>
    <property type="evidence" value="ECO:0007669"/>
    <property type="project" value="UniProtKB-SubCell"/>
</dbReference>
<keyword evidence="2 5" id="KW-0812">Transmembrane</keyword>
<evidence type="ECO:0000256" key="2">
    <source>
        <dbReference type="ARBA" id="ARBA00022692"/>
    </source>
</evidence>
<evidence type="ECO:0000313" key="6">
    <source>
        <dbReference type="EMBL" id="PNU01162.1"/>
    </source>
</evidence>
<organism evidence="6 7">
    <name type="scientific">Clostridium thermosuccinogenes</name>
    <dbReference type="NCBI Taxonomy" id="84032"/>
    <lineage>
        <taxon>Bacteria</taxon>
        <taxon>Bacillati</taxon>
        <taxon>Bacillota</taxon>
        <taxon>Clostridia</taxon>
        <taxon>Eubacteriales</taxon>
        <taxon>Clostridiaceae</taxon>
        <taxon>Clostridium</taxon>
    </lineage>
</organism>
<evidence type="ECO:0000313" key="7">
    <source>
        <dbReference type="Proteomes" id="UP000236151"/>
    </source>
</evidence>
<dbReference type="GO" id="GO:0008168">
    <property type="term" value="F:methyltransferase activity"/>
    <property type="evidence" value="ECO:0007669"/>
    <property type="project" value="UniProtKB-KW"/>
</dbReference>
<dbReference type="Gene3D" id="1.20.120.1630">
    <property type="match status" value="1"/>
</dbReference>
<dbReference type="RefSeq" id="WP_103080020.1">
    <property type="nucleotide sequence ID" value="NZ_CP021850.1"/>
</dbReference>
<dbReference type="EMBL" id="NIOJ01000003">
    <property type="protein sequence ID" value="PNU01162.1"/>
    <property type="molecule type" value="Genomic_DNA"/>
</dbReference>
<dbReference type="AlphaFoldDB" id="A0A2K2FQW2"/>
<comment type="subcellular location">
    <subcellularLocation>
        <location evidence="1">Endomembrane system</location>
        <topology evidence="1">Multi-pass membrane protein</topology>
    </subcellularLocation>
</comment>
<feature type="transmembrane region" description="Helical" evidence="5">
    <location>
        <begin position="6"/>
        <end position="25"/>
    </location>
</feature>
<keyword evidence="4 5" id="KW-0472">Membrane</keyword>
<keyword evidence="6" id="KW-0808">Transferase</keyword>
<dbReference type="PANTHER" id="PTHR12714">
    <property type="entry name" value="PROTEIN-S ISOPRENYLCYSTEINE O-METHYLTRANSFERASE"/>
    <property type="match status" value="1"/>
</dbReference>
<name>A0A2K2FQW2_9CLOT</name>
<sequence>MRITDIISLILLITFGTGYILKLVLLKQRNKINANVLAKGSKDFSTYSAEMFVRVSSSLWLLTWISEIFFHIQISSLIGFLFFNDYTTFIGIIITALGVGTFILATIFMKSSWRVGIDKNTKTTLVTEGIYKFSRNPAFVGFNLMFLGLFVTYANIFTLIILVINAIAFHLLILQEEKHLLAMFGDDYERYKRKVPRYFLIF</sequence>
<evidence type="ECO:0000256" key="4">
    <source>
        <dbReference type="ARBA" id="ARBA00023136"/>
    </source>
</evidence>
<proteinExistence type="predicted"/>
<dbReference type="Pfam" id="PF04191">
    <property type="entry name" value="PEMT"/>
    <property type="match status" value="1"/>
</dbReference>
<evidence type="ECO:0000256" key="3">
    <source>
        <dbReference type="ARBA" id="ARBA00022989"/>
    </source>
</evidence>
<protein>
    <submittedName>
        <fullName evidence="6">Isoprenylcysteine carboxyl methyltransferase</fullName>
    </submittedName>
</protein>
<dbReference type="Proteomes" id="UP000236151">
    <property type="component" value="Unassembled WGS sequence"/>
</dbReference>
<gene>
    <name evidence="6" type="ORF">CDQ84_01850</name>
</gene>
<dbReference type="KEGG" id="cthd:CDO33_10770"/>
<evidence type="ECO:0000256" key="1">
    <source>
        <dbReference type="ARBA" id="ARBA00004127"/>
    </source>
</evidence>
<dbReference type="PANTHER" id="PTHR12714:SF9">
    <property type="entry name" value="PROTEIN-S-ISOPRENYLCYSTEINE O-METHYLTRANSFERASE"/>
    <property type="match status" value="1"/>
</dbReference>
<feature type="transmembrane region" description="Helical" evidence="5">
    <location>
        <begin position="156"/>
        <end position="174"/>
    </location>
</feature>
<dbReference type="GO" id="GO:0032259">
    <property type="term" value="P:methylation"/>
    <property type="evidence" value="ECO:0007669"/>
    <property type="project" value="UniProtKB-KW"/>
</dbReference>
<comment type="caution">
    <text evidence="6">The sequence shown here is derived from an EMBL/GenBank/DDBJ whole genome shotgun (WGS) entry which is preliminary data.</text>
</comment>
<evidence type="ECO:0000256" key="5">
    <source>
        <dbReference type="SAM" id="Phobius"/>
    </source>
</evidence>
<accession>A0A2K2FQW2</accession>
<dbReference type="InterPro" id="IPR007318">
    <property type="entry name" value="Phopholipid_MeTrfase"/>
</dbReference>
<feature type="transmembrane region" description="Helical" evidence="5">
    <location>
        <begin position="59"/>
        <end position="83"/>
    </location>
</feature>
<dbReference type="OrthoDB" id="9782395at2"/>
<reference evidence="6 7" key="1">
    <citation type="submission" date="2017-06" db="EMBL/GenBank/DDBJ databases">
        <title>Investigating the central metabolism of Clostridium thermosuccinogenes.</title>
        <authorList>
            <person name="Koendjbiharie J.G."/>
            <person name="van Kranenburg R."/>
        </authorList>
    </citation>
    <scope>NUCLEOTIDE SEQUENCE [LARGE SCALE GENOMIC DNA]</scope>
    <source>
        <strain evidence="6 7">DSM 5806</strain>
    </source>
</reference>
<keyword evidence="3 5" id="KW-1133">Transmembrane helix</keyword>
<keyword evidence="6" id="KW-0489">Methyltransferase</keyword>